<evidence type="ECO:0000313" key="6">
    <source>
        <dbReference type="EMBL" id="SUV43543.1"/>
    </source>
</evidence>
<dbReference type="EC" id="3.2.1.21" evidence="6"/>
<evidence type="ECO:0000256" key="2">
    <source>
        <dbReference type="ARBA" id="ARBA00022729"/>
    </source>
</evidence>
<dbReference type="GO" id="GO:0046556">
    <property type="term" value="F:alpha-L-arabinofuranosidase activity"/>
    <property type="evidence" value="ECO:0007669"/>
    <property type="project" value="TreeGrafter"/>
</dbReference>
<dbReference type="InterPro" id="IPR026891">
    <property type="entry name" value="Fn3-like"/>
</dbReference>
<feature type="chain" id="PRO_5016740129" evidence="4">
    <location>
        <begin position="24"/>
        <end position="888"/>
    </location>
</feature>
<dbReference type="Gene3D" id="3.20.20.300">
    <property type="entry name" value="Glycoside hydrolase, family 3, N-terminal domain"/>
    <property type="match status" value="1"/>
</dbReference>
<dbReference type="Pfam" id="PF01915">
    <property type="entry name" value="Glyco_hydro_3_C"/>
    <property type="match status" value="1"/>
</dbReference>
<protein>
    <submittedName>
        <fullName evidence="6">Beta-glucosidase</fullName>
        <ecNumber evidence="6">3.2.1.21</ecNumber>
    </submittedName>
</protein>
<accession>A0A380Z990</accession>
<feature type="signal peptide" evidence="4">
    <location>
        <begin position="1"/>
        <end position="23"/>
    </location>
</feature>
<keyword evidence="3 6" id="KW-0378">Hydrolase</keyword>
<dbReference type="PROSITE" id="PS51257">
    <property type="entry name" value="PROKAR_LIPOPROTEIN"/>
    <property type="match status" value="1"/>
</dbReference>
<keyword evidence="2 4" id="KW-0732">Signal</keyword>
<dbReference type="Gene3D" id="2.60.40.10">
    <property type="entry name" value="Immunoglobulins"/>
    <property type="match status" value="1"/>
</dbReference>
<dbReference type="GO" id="GO:0045493">
    <property type="term" value="P:xylan catabolic process"/>
    <property type="evidence" value="ECO:0007669"/>
    <property type="project" value="InterPro"/>
</dbReference>
<evidence type="ECO:0000256" key="1">
    <source>
        <dbReference type="ARBA" id="ARBA00005336"/>
    </source>
</evidence>
<organism evidence="6 7">
    <name type="scientific">Bacteroides eggerthii</name>
    <dbReference type="NCBI Taxonomy" id="28111"/>
    <lineage>
        <taxon>Bacteria</taxon>
        <taxon>Pseudomonadati</taxon>
        <taxon>Bacteroidota</taxon>
        <taxon>Bacteroidia</taxon>
        <taxon>Bacteroidales</taxon>
        <taxon>Bacteroidaceae</taxon>
        <taxon>Bacteroides</taxon>
    </lineage>
</organism>
<dbReference type="GO" id="GO:0031222">
    <property type="term" value="P:arabinan catabolic process"/>
    <property type="evidence" value="ECO:0007669"/>
    <property type="project" value="TreeGrafter"/>
</dbReference>
<dbReference type="PROSITE" id="PS51820">
    <property type="entry name" value="PA14"/>
    <property type="match status" value="1"/>
</dbReference>
<name>A0A380Z990_9BACE</name>
<proteinExistence type="inferred from homology"/>
<dbReference type="PANTHER" id="PTHR42721:SF3">
    <property type="entry name" value="BETA-D-XYLOSIDASE 5-RELATED"/>
    <property type="match status" value="1"/>
</dbReference>
<dbReference type="GeneID" id="93069681"/>
<dbReference type="Pfam" id="PF00933">
    <property type="entry name" value="Glyco_hydro_3"/>
    <property type="match status" value="1"/>
</dbReference>
<dbReference type="GO" id="GO:0009044">
    <property type="term" value="F:xylan 1,4-beta-xylosidase activity"/>
    <property type="evidence" value="ECO:0007669"/>
    <property type="project" value="InterPro"/>
</dbReference>
<dbReference type="GO" id="GO:0008422">
    <property type="term" value="F:beta-glucosidase activity"/>
    <property type="evidence" value="ECO:0007669"/>
    <property type="project" value="UniProtKB-EC"/>
</dbReference>
<evidence type="ECO:0000256" key="3">
    <source>
        <dbReference type="ARBA" id="ARBA00022801"/>
    </source>
</evidence>
<dbReference type="OrthoDB" id="9805821at2"/>
<evidence type="ECO:0000259" key="5">
    <source>
        <dbReference type="PROSITE" id="PS51820"/>
    </source>
</evidence>
<dbReference type="RefSeq" id="WP_004292253.1">
    <property type="nucleotide sequence ID" value="NZ_CABKNQ010000017.1"/>
</dbReference>
<reference evidence="6 7" key="1">
    <citation type="submission" date="2018-06" db="EMBL/GenBank/DDBJ databases">
        <authorList>
            <consortium name="Pathogen Informatics"/>
            <person name="Doyle S."/>
        </authorList>
    </citation>
    <scope>NUCLEOTIDE SEQUENCE [LARGE SCALE GENOMIC DNA]</scope>
    <source>
        <strain evidence="6 7">NCTC11155</strain>
    </source>
</reference>
<dbReference type="InterPro" id="IPR036962">
    <property type="entry name" value="Glyco_hydro_3_N_sf"/>
</dbReference>
<feature type="domain" description="PA14" evidence="5">
    <location>
        <begin position="463"/>
        <end position="628"/>
    </location>
</feature>
<dbReference type="EMBL" id="UFSX01000002">
    <property type="protein sequence ID" value="SUV43543.1"/>
    <property type="molecule type" value="Genomic_DNA"/>
</dbReference>
<dbReference type="InterPro" id="IPR037524">
    <property type="entry name" value="PA14/GLEYA"/>
</dbReference>
<keyword evidence="6" id="KW-0326">Glycosidase</keyword>
<dbReference type="Pfam" id="PF14310">
    <property type="entry name" value="Fn3-like"/>
    <property type="match status" value="1"/>
</dbReference>
<dbReference type="InterPro" id="IPR044993">
    <property type="entry name" value="BXL"/>
</dbReference>
<dbReference type="PANTHER" id="PTHR42721">
    <property type="entry name" value="SUGAR HYDROLASE-RELATED"/>
    <property type="match status" value="1"/>
</dbReference>
<dbReference type="SUPFAM" id="SSF51445">
    <property type="entry name" value="(Trans)glycosidases"/>
    <property type="match status" value="1"/>
</dbReference>
<dbReference type="InterPro" id="IPR036881">
    <property type="entry name" value="Glyco_hydro_3_C_sf"/>
</dbReference>
<dbReference type="Pfam" id="PF07691">
    <property type="entry name" value="PA14"/>
    <property type="match status" value="1"/>
</dbReference>
<gene>
    <name evidence="6" type="primary">bglX_7</name>
    <name evidence="6" type="ORF">NCTC11155_02939</name>
</gene>
<dbReference type="STRING" id="483216.BACEGG_03650"/>
<dbReference type="SUPFAM" id="SSF52279">
    <property type="entry name" value="Beta-D-glucan exohydrolase, C-terminal domain"/>
    <property type="match status" value="1"/>
</dbReference>
<dbReference type="SMART" id="SM01217">
    <property type="entry name" value="Fn3_like"/>
    <property type="match status" value="1"/>
</dbReference>
<evidence type="ECO:0000313" key="7">
    <source>
        <dbReference type="Proteomes" id="UP000254424"/>
    </source>
</evidence>
<dbReference type="InterPro" id="IPR011658">
    <property type="entry name" value="PA14_dom"/>
</dbReference>
<dbReference type="Proteomes" id="UP000254424">
    <property type="component" value="Unassembled WGS sequence"/>
</dbReference>
<sequence>MTKKNILLCSVMALFLWTACSEAEKYQYPFQNPKLKVEERVDNLMSLLTLQEKVSMMINRSLAIERLGIPAYNWWGEACHGLIAGGVTVFPQSIALAATFDDSSQLTTYTMVSDEARARYNTLPLDGDIGPYVSAIPNLTFWAPNINIFRDPRWGRGQETYGEDPFLMSRMGLNVVLGMQGDDEHYYKTHACAKHYGVHSGPEPLRHEFNAVVSMRDLWETYLPAFETLVVKGNVREVMCAYSAYEGEPCCASNRLLVDILRNRWGFDGMVVSDCDAINDFYVKGRHETHPDAAAASADAVLTGTDLECGRSYNALIEAVEKGIIKEQDLDVSLRRILTERFRLGLLDPAKYVPYSTIPGSVIDCQEHRDHALKMAHESQVLLKNEGNILPLDKNIKSIAIVGPNINDSIMMRGNYSGSPTHCITILQGLKNKLPNTRIISERGSEIDSDYLQIPQMHLVNHDGQKGFLAQYYAKPDFSGEIINTSHAEVINFRTEGGYGFGKDVPASDFSAKYSGTYVPDFTGTLCFSVRGDNYVLKVNNKKIGEYVPKELSFKYTPGMNLTEAQRREFTESMKGRRGSIYTLQVKEGETYQIALDYKSGKEGSVSHLSVDMYERKLAVFEELKEKIKDVEAIIYVGGITPTQEGEGHERAKIELPDVQKRFLKAMHETGKPVIYVNCSGSAIALADIDYAYDALLQAWYPGQEGGTAVADVLFGDYNPSGKLPVTFYKSTEQLPEFTDYSMENRTYRYFKGEPQYAFGYGLSYTDFEFGEALLSSSSIKAGEKVEITIPLTNVGKMDGAEVVQVYVKSLTNPDAPIKSLKGYVRQEIKAGKSEKVRITLEPESFAYYNADVDGLKVFPGKYQILYGNSSRDMDLRSLDLEVTPAVQ</sequence>
<dbReference type="AlphaFoldDB" id="A0A380Z990"/>
<dbReference type="InterPro" id="IPR017853">
    <property type="entry name" value="GH"/>
</dbReference>
<dbReference type="InterPro" id="IPR002772">
    <property type="entry name" value="Glyco_hydro_3_C"/>
</dbReference>
<comment type="similarity">
    <text evidence="1">Belongs to the glycosyl hydrolase 3 family.</text>
</comment>
<dbReference type="InterPro" id="IPR013783">
    <property type="entry name" value="Ig-like_fold"/>
</dbReference>
<dbReference type="InterPro" id="IPR001764">
    <property type="entry name" value="Glyco_hydro_3_N"/>
</dbReference>
<evidence type="ECO:0000256" key="4">
    <source>
        <dbReference type="SAM" id="SignalP"/>
    </source>
</evidence>
<dbReference type="Gene3D" id="3.40.50.1700">
    <property type="entry name" value="Glycoside hydrolase family 3 C-terminal domain"/>
    <property type="match status" value="2"/>
</dbReference>